<dbReference type="Gene3D" id="3.40.720.10">
    <property type="entry name" value="Alkaline Phosphatase, subunit A"/>
    <property type="match status" value="2"/>
</dbReference>
<protein>
    <submittedName>
        <fullName evidence="2">Alkaline phosphatase family protein</fullName>
    </submittedName>
</protein>
<dbReference type="Proteomes" id="UP001596407">
    <property type="component" value="Unassembled WGS sequence"/>
</dbReference>
<comment type="caution">
    <text evidence="2">The sequence shown here is derived from an EMBL/GenBank/DDBJ whole genome shotgun (WGS) entry which is preliminary data.</text>
</comment>
<dbReference type="Pfam" id="PF01663">
    <property type="entry name" value="Phosphodiest"/>
    <property type="match status" value="1"/>
</dbReference>
<dbReference type="EMBL" id="JBHSZH010000005">
    <property type="protein sequence ID" value="MFC7080014.1"/>
    <property type="molecule type" value="Genomic_DNA"/>
</dbReference>
<dbReference type="RefSeq" id="WP_382209386.1">
    <property type="nucleotide sequence ID" value="NZ_CP119809.1"/>
</dbReference>
<evidence type="ECO:0000256" key="1">
    <source>
        <dbReference type="SAM" id="MobiDB-lite"/>
    </source>
</evidence>
<dbReference type="GO" id="GO:0016787">
    <property type="term" value="F:hydrolase activity"/>
    <property type="evidence" value="ECO:0007669"/>
    <property type="project" value="UniProtKB-ARBA"/>
</dbReference>
<proteinExistence type="predicted"/>
<name>A0ABD5WHM5_9EURY</name>
<dbReference type="InterPro" id="IPR002591">
    <property type="entry name" value="Phosphodiest/P_Trfase"/>
</dbReference>
<accession>A0ABD5WHM5</accession>
<dbReference type="PANTHER" id="PTHR10151:SF120">
    <property type="entry name" value="BIS(5'-ADENOSYL)-TRIPHOSPHATASE"/>
    <property type="match status" value="1"/>
</dbReference>
<evidence type="ECO:0000313" key="2">
    <source>
        <dbReference type="EMBL" id="MFC7080014.1"/>
    </source>
</evidence>
<dbReference type="SUPFAM" id="SSF53649">
    <property type="entry name" value="Alkaline phosphatase-like"/>
    <property type="match status" value="1"/>
</dbReference>
<dbReference type="GeneID" id="79303408"/>
<reference evidence="2 3" key="1">
    <citation type="journal article" date="2019" name="Int. J. Syst. Evol. Microbiol.">
        <title>The Global Catalogue of Microorganisms (GCM) 10K type strain sequencing project: providing services to taxonomists for standard genome sequencing and annotation.</title>
        <authorList>
            <consortium name="The Broad Institute Genomics Platform"/>
            <consortium name="The Broad Institute Genome Sequencing Center for Infectious Disease"/>
            <person name="Wu L."/>
            <person name="Ma J."/>
        </authorList>
    </citation>
    <scope>NUCLEOTIDE SEQUENCE [LARGE SCALE GENOMIC DNA]</scope>
    <source>
        <strain evidence="2 3">DT72</strain>
    </source>
</reference>
<dbReference type="InterPro" id="IPR017850">
    <property type="entry name" value="Alkaline_phosphatase_core_sf"/>
</dbReference>
<sequence length="529" mass="58787">MSMKPTDPNKAVVLGLDGVPWYLLEDLVADGELPNFARLVEEGSAGRLESTTPPTTALAWPTIATGVWPDKHGVYSFQEVQSDYTNQMNTSNDLDRPELWDVLSPAVVGNVPMTYPADDIDGRMVTGMMTPGFGEGFTHPPELADEVLDRIPEYQVGLPWEQYHDDREAFLDDFETLVATQTKLLRMQMEVEDWRLFFFVLTTPDRLQHLVWDEEVLRDHYRELDDVLGEVLEYVEERGANLFVVSDHGFGPIDTYVHTNTFLEREGYLSRKTGSGRGALERLGLTKDRVENLLGTAGITVEDLYDHLPETVIESVASQVPGSHELFDVDFSETVAFTHGEGNLYVNDTERFEQGVVAPDQRPAVKAELRTALEGLQDPETGERVLRVFDGDEVFETDDQSPDLVVRGRTDEGYLNGNSLADSVFTESKMNATHRPEGVFLAWGPSVEPGSEPDEATVADVAPTLLHSVGEPVPADADGRVLSEVFAPDSAAARRGVEERAYVERGTDESHDADFDEVESRLKGLGYMD</sequence>
<dbReference type="AlphaFoldDB" id="A0ABD5WHM5"/>
<organism evidence="2 3">
    <name type="scientific">Halorussus caseinilyticus</name>
    <dbReference type="NCBI Taxonomy" id="3034025"/>
    <lineage>
        <taxon>Archaea</taxon>
        <taxon>Methanobacteriati</taxon>
        <taxon>Methanobacteriota</taxon>
        <taxon>Stenosarchaea group</taxon>
        <taxon>Halobacteria</taxon>
        <taxon>Halobacteriales</taxon>
        <taxon>Haladaptataceae</taxon>
        <taxon>Halorussus</taxon>
    </lineage>
</organism>
<gene>
    <name evidence="2" type="ORF">ACFQJ6_07685</name>
</gene>
<evidence type="ECO:0000313" key="3">
    <source>
        <dbReference type="Proteomes" id="UP001596407"/>
    </source>
</evidence>
<keyword evidence="3" id="KW-1185">Reference proteome</keyword>
<feature type="compositionally biased region" description="Basic and acidic residues" evidence="1">
    <location>
        <begin position="495"/>
        <end position="518"/>
    </location>
</feature>
<feature type="region of interest" description="Disordered" evidence="1">
    <location>
        <begin position="493"/>
        <end position="518"/>
    </location>
</feature>
<dbReference type="PANTHER" id="PTHR10151">
    <property type="entry name" value="ECTONUCLEOTIDE PYROPHOSPHATASE/PHOSPHODIESTERASE"/>
    <property type="match status" value="1"/>
</dbReference>